<dbReference type="RefSeq" id="WP_346051243.1">
    <property type="nucleotide sequence ID" value="NZ_BAABIB010000001.1"/>
</dbReference>
<name>A0ABP9PT10_9PSEU</name>
<organism evidence="1 2">
    <name type="scientific">Amycolatopsis dongchuanensis</name>
    <dbReference type="NCBI Taxonomy" id="1070866"/>
    <lineage>
        <taxon>Bacteria</taxon>
        <taxon>Bacillati</taxon>
        <taxon>Actinomycetota</taxon>
        <taxon>Actinomycetes</taxon>
        <taxon>Pseudonocardiales</taxon>
        <taxon>Pseudonocardiaceae</taxon>
        <taxon>Amycolatopsis</taxon>
    </lineage>
</organism>
<evidence type="ECO:0000313" key="2">
    <source>
        <dbReference type="Proteomes" id="UP001500192"/>
    </source>
</evidence>
<sequence length="332" mass="37231">MATHADIADRFAQEAGKPDANLLLARSGNVFVSGEGNRTLYSYGKHFPLVHLMLDRQGNRSWWLLNGDTYSVSTARHQAITRDACKRTGLPMLTIPFSCLTEAGILKDTIEPVDVEPERWDTSAHVVDSIENVPSSAVYTAKKLSDGRYEYRTYRHWLGAALFRATYRVSGRELGAYFLSAFDEQETTPHYFLCELPGDARPRTVRDAFLALKPPEVVAAEAAGVICTRQGDVFAVPTRLTTRELAKLTPKRERGAHVLHLSHKATEVAIADDGTTYARGVLHHAPFESWRRPEHRRRPMGDRRTWHVLVKNTVPVDSLGRSRAWSRGGNVD</sequence>
<protein>
    <submittedName>
        <fullName evidence="1">Uncharacterized protein</fullName>
    </submittedName>
</protein>
<accession>A0ABP9PT10</accession>
<dbReference type="EMBL" id="BAABIB010000001">
    <property type="protein sequence ID" value="GAA5150512.1"/>
    <property type="molecule type" value="Genomic_DNA"/>
</dbReference>
<comment type="caution">
    <text evidence="1">The sequence shown here is derived from an EMBL/GenBank/DDBJ whole genome shotgun (WGS) entry which is preliminary data.</text>
</comment>
<reference evidence="2" key="1">
    <citation type="journal article" date="2019" name="Int. J. Syst. Evol. Microbiol.">
        <title>The Global Catalogue of Microorganisms (GCM) 10K type strain sequencing project: providing services to taxonomists for standard genome sequencing and annotation.</title>
        <authorList>
            <consortium name="The Broad Institute Genomics Platform"/>
            <consortium name="The Broad Institute Genome Sequencing Center for Infectious Disease"/>
            <person name="Wu L."/>
            <person name="Ma J."/>
        </authorList>
    </citation>
    <scope>NUCLEOTIDE SEQUENCE [LARGE SCALE GENOMIC DNA]</scope>
    <source>
        <strain evidence="2">JCM 18054</strain>
    </source>
</reference>
<keyword evidence="2" id="KW-1185">Reference proteome</keyword>
<proteinExistence type="predicted"/>
<dbReference type="Proteomes" id="UP001500192">
    <property type="component" value="Unassembled WGS sequence"/>
</dbReference>
<gene>
    <name evidence="1" type="ORF">GCM10023214_00020</name>
</gene>
<evidence type="ECO:0000313" key="1">
    <source>
        <dbReference type="EMBL" id="GAA5150512.1"/>
    </source>
</evidence>